<sequence>MELESEIELESEMEFGLQCSTLMPSCRLSAPAVPIGGVLPICADGCEEPPLYLRQKQKQTTKLLIIKAKRPNME</sequence>
<evidence type="ECO:0000313" key="1">
    <source>
        <dbReference type="EMBL" id="CAF1478423.1"/>
    </source>
</evidence>
<dbReference type="EMBL" id="CAJNOR010008839">
    <property type="protein sequence ID" value="CAF1638252.1"/>
    <property type="molecule type" value="Genomic_DNA"/>
</dbReference>
<protein>
    <submittedName>
        <fullName evidence="2">Uncharacterized protein</fullName>
    </submittedName>
</protein>
<evidence type="ECO:0000313" key="2">
    <source>
        <dbReference type="EMBL" id="CAF1638252.1"/>
    </source>
</evidence>
<dbReference type="EMBL" id="CAJNOJ010000535">
    <property type="protein sequence ID" value="CAF1478423.1"/>
    <property type="molecule type" value="Genomic_DNA"/>
</dbReference>
<organism evidence="2 3">
    <name type="scientific">Adineta ricciae</name>
    <name type="common">Rotifer</name>
    <dbReference type="NCBI Taxonomy" id="249248"/>
    <lineage>
        <taxon>Eukaryota</taxon>
        <taxon>Metazoa</taxon>
        <taxon>Spiralia</taxon>
        <taxon>Gnathifera</taxon>
        <taxon>Rotifera</taxon>
        <taxon>Eurotatoria</taxon>
        <taxon>Bdelloidea</taxon>
        <taxon>Adinetida</taxon>
        <taxon>Adinetidae</taxon>
        <taxon>Adineta</taxon>
    </lineage>
</organism>
<name>A0A816DSA6_ADIRI</name>
<proteinExistence type="predicted"/>
<accession>A0A816DSA6</accession>
<comment type="caution">
    <text evidence="2">The sequence shown here is derived from an EMBL/GenBank/DDBJ whole genome shotgun (WGS) entry which is preliminary data.</text>
</comment>
<gene>
    <name evidence="1" type="ORF">EDS130_LOCUS41274</name>
    <name evidence="2" type="ORF">XAT740_LOCUS52849</name>
</gene>
<dbReference type="AlphaFoldDB" id="A0A816DSA6"/>
<evidence type="ECO:0000313" key="3">
    <source>
        <dbReference type="Proteomes" id="UP000663828"/>
    </source>
</evidence>
<dbReference type="Proteomes" id="UP000663852">
    <property type="component" value="Unassembled WGS sequence"/>
</dbReference>
<keyword evidence="3" id="KW-1185">Reference proteome</keyword>
<dbReference type="Proteomes" id="UP000663828">
    <property type="component" value="Unassembled WGS sequence"/>
</dbReference>
<reference evidence="2" key="1">
    <citation type="submission" date="2021-02" db="EMBL/GenBank/DDBJ databases">
        <authorList>
            <person name="Nowell W R."/>
        </authorList>
    </citation>
    <scope>NUCLEOTIDE SEQUENCE</scope>
</reference>